<comment type="caution">
    <text evidence="1">The sequence shown here is derived from an EMBL/GenBank/DDBJ whole genome shotgun (WGS) entry which is preliminary data.</text>
</comment>
<organism evidence="1 2">
    <name type="scientific">Rubripirellula obstinata</name>
    <dbReference type="NCBI Taxonomy" id="406547"/>
    <lineage>
        <taxon>Bacteria</taxon>
        <taxon>Pseudomonadati</taxon>
        <taxon>Planctomycetota</taxon>
        <taxon>Planctomycetia</taxon>
        <taxon>Pirellulales</taxon>
        <taxon>Pirellulaceae</taxon>
        <taxon>Rubripirellula</taxon>
    </lineage>
</organism>
<dbReference type="EMBL" id="VRLW01000001">
    <property type="protein sequence ID" value="KAA1257982.1"/>
    <property type="molecule type" value="Genomic_DNA"/>
</dbReference>
<proteinExistence type="predicted"/>
<dbReference type="RefSeq" id="WP_068260202.1">
    <property type="nucleotide sequence ID" value="NZ_LWSK01000014.1"/>
</dbReference>
<dbReference type="InterPro" id="IPR005361">
    <property type="entry name" value="UPF0158"/>
</dbReference>
<evidence type="ECO:0000313" key="1">
    <source>
        <dbReference type="EMBL" id="KAA1257982.1"/>
    </source>
</evidence>
<dbReference type="InterPro" id="IPR043519">
    <property type="entry name" value="NT_sf"/>
</dbReference>
<dbReference type="Pfam" id="PF03682">
    <property type="entry name" value="UPF0158"/>
    <property type="match status" value="1"/>
</dbReference>
<dbReference type="OrthoDB" id="289773at2"/>
<reference evidence="1 2" key="1">
    <citation type="submission" date="2019-08" db="EMBL/GenBank/DDBJ databases">
        <title>Deep-cultivation of Planctomycetes and their phenomic and genomic characterization uncovers novel biology.</title>
        <authorList>
            <person name="Wiegand S."/>
            <person name="Jogler M."/>
            <person name="Boedeker C."/>
            <person name="Pinto D."/>
            <person name="Vollmers J."/>
            <person name="Rivas-Marin E."/>
            <person name="Kohn T."/>
            <person name="Peeters S.H."/>
            <person name="Heuer A."/>
            <person name="Rast P."/>
            <person name="Oberbeckmann S."/>
            <person name="Bunk B."/>
            <person name="Jeske O."/>
            <person name="Meyerdierks A."/>
            <person name="Storesund J.E."/>
            <person name="Kallscheuer N."/>
            <person name="Luecker S."/>
            <person name="Lage O.M."/>
            <person name="Pohl T."/>
            <person name="Merkel B.J."/>
            <person name="Hornburger P."/>
            <person name="Mueller R.-W."/>
            <person name="Bruemmer F."/>
            <person name="Labrenz M."/>
            <person name="Spormann A.M."/>
            <person name="Op Den Camp H."/>
            <person name="Overmann J."/>
            <person name="Amann R."/>
            <person name="Jetten M.S.M."/>
            <person name="Mascher T."/>
            <person name="Medema M.H."/>
            <person name="Devos D.P."/>
            <person name="Kaster A.-K."/>
            <person name="Ovreas L."/>
            <person name="Rohde M."/>
            <person name="Galperin M.Y."/>
            <person name="Jogler C."/>
        </authorList>
    </citation>
    <scope>NUCLEOTIDE SEQUENCE [LARGE SCALE GENOMIC DNA]</scope>
    <source>
        <strain evidence="1 2">LF1</strain>
    </source>
</reference>
<accession>A0A5B1CCN6</accession>
<gene>
    <name evidence="1" type="ORF">LF1_04730</name>
</gene>
<protein>
    <submittedName>
        <fullName evidence="1">Uncharacterized protein</fullName>
    </submittedName>
</protein>
<evidence type="ECO:0000313" key="2">
    <source>
        <dbReference type="Proteomes" id="UP000322699"/>
    </source>
</evidence>
<dbReference type="AlphaFoldDB" id="A0A5B1CCN6"/>
<keyword evidence="2" id="KW-1185">Reference proteome</keyword>
<name>A0A5B1CCN6_9BACT</name>
<sequence length="363" mass="41300">MNKLKIKWTDLETAFEKMGGDFAFMNEISNYFDKETGQVIVVDETVSDAMEAIMEDLGEAEIEGADWTDQDVCRTPTYEELSDWMKPAVLSAIQLEYGANVARFESIPQFESHDSFEWMEAFVETVRDDAVRKKLASALQQRKPFRKFRDAMESDRRLQQQWRSFESARQREAIIEWLGNIDVEPLNPTESTYDPPPLPDLRKIMFAEVRRFVRFARDIPGVVQIALIGSLTTDKEFPKDIDLLVTITDNCDLTELARLGRQLTGHMMAHGAGSDVFLADQAGNYLGRTCSWKKCKPGIRQSCDAHSCGVRHFLHDDFSAIRLDKKTIQHAPVTLWPEPNASDGVAPDIGEHLIQPLSLDPKR</sequence>
<dbReference type="SUPFAM" id="SSF81301">
    <property type="entry name" value="Nucleotidyltransferase"/>
    <property type="match status" value="1"/>
</dbReference>
<dbReference type="Proteomes" id="UP000322699">
    <property type="component" value="Unassembled WGS sequence"/>
</dbReference>